<keyword evidence="1" id="KW-0812">Transmembrane</keyword>
<feature type="transmembrane region" description="Helical" evidence="1">
    <location>
        <begin position="280"/>
        <end position="304"/>
    </location>
</feature>
<accession>A0A5E4Q917</accession>
<proteinExistence type="predicted"/>
<dbReference type="AlphaFoldDB" id="A0A5E4Q917"/>
<name>A0A5E4Q917_9NEOP</name>
<dbReference type="Proteomes" id="UP000324832">
    <property type="component" value="Unassembled WGS sequence"/>
</dbReference>
<dbReference type="EMBL" id="FZQP02002114">
    <property type="protein sequence ID" value="VVC94722.1"/>
    <property type="molecule type" value="Genomic_DNA"/>
</dbReference>
<organism evidence="2 3">
    <name type="scientific">Leptidea sinapis</name>
    <dbReference type="NCBI Taxonomy" id="189913"/>
    <lineage>
        <taxon>Eukaryota</taxon>
        <taxon>Metazoa</taxon>
        <taxon>Ecdysozoa</taxon>
        <taxon>Arthropoda</taxon>
        <taxon>Hexapoda</taxon>
        <taxon>Insecta</taxon>
        <taxon>Pterygota</taxon>
        <taxon>Neoptera</taxon>
        <taxon>Endopterygota</taxon>
        <taxon>Lepidoptera</taxon>
        <taxon>Glossata</taxon>
        <taxon>Ditrysia</taxon>
        <taxon>Papilionoidea</taxon>
        <taxon>Pieridae</taxon>
        <taxon>Dismorphiinae</taxon>
        <taxon>Leptidea</taxon>
    </lineage>
</organism>
<reference evidence="2 3" key="1">
    <citation type="submission" date="2017-07" db="EMBL/GenBank/DDBJ databases">
        <authorList>
            <person name="Talla V."/>
            <person name="Backstrom N."/>
        </authorList>
    </citation>
    <scope>NUCLEOTIDE SEQUENCE [LARGE SCALE GENOMIC DNA]</scope>
</reference>
<gene>
    <name evidence="2" type="ORF">LSINAPIS_LOCUS6612</name>
</gene>
<evidence type="ECO:0000313" key="3">
    <source>
        <dbReference type="Proteomes" id="UP000324832"/>
    </source>
</evidence>
<feature type="transmembrane region" description="Helical" evidence="1">
    <location>
        <begin position="239"/>
        <end position="259"/>
    </location>
</feature>
<evidence type="ECO:0000313" key="2">
    <source>
        <dbReference type="EMBL" id="VVC94722.1"/>
    </source>
</evidence>
<protein>
    <submittedName>
        <fullName evidence="2">Uncharacterized protein</fullName>
    </submittedName>
</protein>
<keyword evidence="1" id="KW-0472">Membrane</keyword>
<sequence>MINHTFFDELVEGRPLCLFYFTHPFGVLSPEPPTVTAAPPNISRTYVNMEPVPSFWSSSPDYESSSSRPSYDIGNASVHQTPVNLIRNISLDFARDSLSSSLFSSEFLFSNGTSARERRVIPYNKILPPLELPSPKDLSVSEKPDAWSRNVPERFSLPPIEMTCSVSESVDLNSDDAVNRRCRRFVAKKKGPRLSSLRRTIACLMRRNIKVFDTQTKMGYILDDCPQVNNFCFCIPLRAGVKIIAVICMIISATFIYGFTPPGIELAKEWGLPESVAKSVRYYNGFIGVLLFAVSLLLLFAAIYDSDSLCEVFIWFKTCAAVSTIKIKKRDTMTSCTIY</sequence>
<keyword evidence="1" id="KW-1133">Transmembrane helix</keyword>
<evidence type="ECO:0000256" key="1">
    <source>
        <dbReference type="SAM" id="Phobius"/>
    </source>
</evidence>
<keyword evidence="3" id="KW-1185">Reference proteome</keyword>